<reference evidence="1" key="1">
    <citation type="submission" date="2022-08" db="EMBL/GenBank/DDBJ databases">
        <title>Genome Sequence of Fusarium decemcellulare.</title>
        <authorList>
            <person name="Buettner E."/>
        </authorList>
    </citation>
    <scope>NUCLEOTIDE SEQUENCE</scope>
    <source>
        <strain evidence="1">Babe19</strain>
    </source>
</reference>
<sequence length="137" mass="15760">MVFEELLERLQKQKGPVEPRRTGHVFFSTKYSMGTSPTGQKRLRDWALIELHQGKYQTAFSQLKNTVFVDRDATTLAMQHGFGVNGQQYGLSYPNTRSRVTFHGNCIFWPPSFLLANNAPLLRVQLGIHSWDSRLFD</sequence>
<evidence type="ECO:0000313" key="1">
    <source>
        <dbReference type="EMBL" id="KAJ3544502.1"/>
    </source>
</evidence>
<comment type="caution">
    <text evidence="1">The sequence shown here is derived from an EMBL/GenBank/DDBJ whole genome shotgun (WGS) entry which is preliminary data.</text>
</comment>
<keyword evidence="2" id="KW-1185">Reference proteome</keyword>
<name>A0ACC1SQQ3_9HYPO</name>
<evidence type="ECO:0000313" key="2">
    <source>
        <dbReference type="Proteomes" id="UP001148629"/>
    </source>
</evidence>
<accession>A0ACC1SQQ3</accession>
<organism evidence="1 2">
    <name type="scientific">Fusarium decemcellulare</name>
    <dbReference type="NCBI Taxonomy" id="57161"/>
    <lineage>
        <taxon>Eukaryota</taxon>
        <taxon>Fungi</taxon>
        <taxon>Dikarya</taxon>
        <taxon>Ascomycota</taxon>
        <taxon>Pezizomycotina</taxon>
        <taxon>Sordariomycetes</taxon>
        <taxon>Hypocreomycetidae</taxon>
        <taxon>Hypocreales</taxon>
        <taxon>Nectriaceae</taxon>
        <taxon>Fusarium</taxon>
        <taxon>Fusarium decemcellulare species complex</taxon>
    </lineage>
</organism>
<gene>
    <name evidence="1" type="ORF">NM208_g3019</name>
</gene>
<proteinExistence type="predicted"/>
<dbReference type="EMBL" id="JANRMS010000192">
    <property type="protein sequence ID" value="KAJ3544502.1"/>
    <property type="molecule type" value="Genomic_DNA"/>
</dbReference>
<protein>
    <submittedName>
        <fullName evidence="1">Uncharacterized protein</fullName>
    </submittedName>
</protein>
<dbReference type="Proteomes" id="UP001148629">
    <property type="component" value="Unassembled WGS sequence"/>
</dbReference>